<dbReference type="AlphaFoldDB" id="A0A4U1MEM8"/>
<feature type="region of interest" description="Disordered" evidence="8">
    <location>
        <begin position="1"/>
        <end position="20"/>
    </location>
</feature>
<dbReference type="PANTHER" id="PTHR34975">
    <property type="entry name" value="SPORE GERMINATION PROTEIN A2"/>
    <property type="match status" value="1"/>
</dbReference>
<evidence type="ECO:0000256" key="2">
    <source>
        <dbReference type="ARBA" id="ARBA00007998"/>
    </source>
</evidence>
<feature type="transmembrane region" description="Helical" evidence="9">
    <location>
        <begin position="58"/>
        <end position="79"/>
    </location>
</feature>
<dbReference type="Pfam" id="PF03845">
    <property type="entry name" value="Spore_permease"/>
    <property type="match status" value="1"/>
</dbReference>
<evidence type="ECO:0000256" key="4">
    <source>
        <dbReference type="ARBA" id="ARBA00022544"/>
    </source>
</evidence>
<dbReference type="GO" id="GO:0009847">
    <property type="term" value="P:spore germination"/>
    <property type="evidence" value="ECO:0007669"/>
    <property type="project" value="InterPro"/>
</dbReference>
<reference evidence="10 11" key="1">
    <citation type="submission" date="2019-04" db="EMBL/GenBank/DDBJ databases">
        <title>Genome sequence of Bacillus hwajinpoensis strain Y2.</title>
        <authorList>
            <person name="Fair J.L."/>
            <person name="Maclea K.S."/>
        </authorList>
    </citation>
    <scope>NUCLEOTIDE SEQUENCE [LARGE SCALE GENOMIC DNA]</scope>
    <source>
        <strain evidence="10 11">Y2</strain>
    </source>
</reference>
<dbReference type="GO" id="GO:0016020">
    <property type="term" value="C:membrane"/>
    <property type="evidence" value="ECO:0007669"/>
    <property type="project" value="UniProtKB-SubCell"/>
</dbReference>
<feature type="transmembrane region" description="Helical" evidence="9">
    <location>
        <begin position="30"/>
        <end position="52"/>
    </location>
</feature>
<feature type="transmembrane region" description="Helical" evidence="9">
    <location>
        <begin position="131"/>
        <end position="153"/>
    </location>
</feature>
<dbReference type="NCBIfam" id="TIGR00912">
    <property type="entry name" value="2A0309"/>
    <property type="match status" value="1"/>
</dbReference>
<evidence type="ECO:0000256" key="9">
    <source>
        <dbReference type="SAM" id="Phobius"/>
    </source>
</evidence>
<gene>
    <name evidence="10" type="ORF">FBF83_16460</name>
</gene>
<feature type="transmembrane region" description="Helical" evidence="9">
    <location>
        <begin position="236"/>
        <end position="257"/>
    </location>
</feature>
<evidence type="ECO:0000313" key="10">
    <source>
        <dbReference type="EMBL" id="TKD68792.1"/>
    </source>
</evidence>
<dbReference type="OrthoDB" id="2446105at2"/>
<sequence length="380" mass="42264">MSKPRKRDRNGFQEGGSAMKTNNTINSTQLFFIIFQTQVGVGVLSLPTSLYAGAKTDGWITLLITGVIIQGIIFILYLLSNRFPSSTLYEYAPKIVGKYIAFILSLLYIAFAIATAVIVLELFETTIKTWILFRTPMLAILLLLTITGTYLAVGKLKVMGRFYQFVSILIVPLVIMAAYTLKDADLRYILPIGQNGVGTILKATQKGIVSMLGFEILLFVYPYVQDKGKAALKSATLANIAVTSLYAFLTFTTYVFFSPKQLEMIPEPIVYMLKGVSFIIVDRVDLLFLSIWIVSVMTSYASYLYIAGKGLQHLTKRKKTTGPIILVAVIALVLSLFTHDRYTIEVIAGYHAKASYFFALGIPIVLWLISIIFKKKEGAL</sequence>
<feature type="transmembrane region" description="Helical" evidence="9">
    <location>
        <begin position="354"/>
        <end position="373"/>
    </location>
</feature>
<evidence type="ECO:0000256" key="5">
    <source>
        <dbReference type="ARBA" id="ARBA00022692"/>
    </source>
</evidence>
<keyword evidence="4" id="KW-0309">Germination</keyword>
<dbReference type="PANTHER" id="PTHR34975:SF2">
    <property type="entry name" value="SPORE GERMINATION PROTEIN A2"/>
    <property type="match status" value="1"/>
</dbReference>
<proteinExistence type="inferred from homology"/>
<protein>
    <submittedName>
        <fullName evidence="10">Uncharacterized protein</fullName>
    </submittedName>
</protein>
<evidence type="ECO:0000256" key="6">
    <source>
        <dbReference type="ARBA" id="ARBA00022989"/>
    </source>
</evidence>
<comment type="caution">
    <text evidence="10">The sequence shown here is derived from an EMBL/GenBank/DDBJ whole genome shotgun (WGS) entry which is preliminary data.</text>
</comment>
<comment type="subcellular location">
    <subcellularLocation>
        <location evidence="1">Membrane</location>
        <topology evidence="1">Multi-pass membrane protein</topology>
    </subcellularLocation>
</comment>
<feature type="transmembrane region" description="Helical" evidence="9">
    <location>
        <begin position="286"/>
        <end position="308"/>
    </location>
</feature>
<keyword evidence="5 9" id="KW-0812">Transmembrane</keyword>
<feature type="transmembrane region" description="Helical" evidence="9">
    <location>
        <begin position="320"/>
        <end position="339"/>
    </location>
</feature>
<dbReference type="Proteomes" id="UP000310541">
    <property type="component" value="Unassembled WGS sequence"/>
</dbReference>
<comment type="similarity">
    <text evidence="2">Belongs to the amino acid-polyamine-organocation (APC) superfamily. Spore germination protein (SGP) (TC 2.A.3.9) family.</text>
</comment>
<evidence type="ECO:0000313" key="11">
    <source>
        <dbReference type="Proteomes" id="UP000310541"/>
    </source>
</evidence>
<organism evidence="10 11">
    <name type="scientific">Guptibacillus hwajinpoensis</name>
    <dbReference type="NCBI Taxonomy" id="208199"/>
    <lineage>
        <taxon>Bacteria</taxon>
        <taxon>Bacillati</taxon>
        <taxon>Bacillota</taxon>
        <taxon>Bacilli</taxon>
        <taxon>Bacillales</taxon>
        <taxon>Guptibacillaceae</taxon>
        <taxon>Guptibacillus</taxon>
    </lineage>
</organism>
<feature type="transmembrane region" description="Helical" evidence="9">
    <location>
        <begin position="162"/>
        <end position="181"/>
    </location>
</feature>
<dbReference type="InterPro" id="IPR004761">
    <property type="entry name" value="Spore_GerAB"/>
</dbReference>
<keyword evidence="7 9" id="KW-0472">Membrane</keyword>
<dbReference type="Gene3D" id="1.20.1740.10">
    <property type="entry name" value="Amino acid/polyamine transporter I"/>
    <property type="match status" value="1"/>
</dbReference>
<evidence type="ECO:0000256" key="8">
    <source>
        <dbReference type="SAM" id="MobiDB-lite"/>
    </source>
</evidence>
<keyword evidence="6 9" id="KW-1133">Transmembrane helix</keyword>
<feature type="transmembrane region" description="Helical" evidence="9">
    <location>
        <begin position="99"/>
        <end position="119"/>
    </location>
</feature>
<evidence type="ECO:0000256" key="1">
    <source>
        <dbReference type="ARBA" id="ARBA00004141"/>
    </source>
</evidence>
<evidence type="ECO:0000256" key="3">
    <source>
        <dbReference type="ARBA" id="ARBA00022448"/>
    </source>
</evidence>
<keyword evidence="3" id="KW-0813">Transport</keyword>
<dbReference type="EMBL" id="SWFM01000005">
    <property type="protein sequence ID" value="TKD68792.1"/>
    <property type="molecule type" value="Genomic_DNA"/>
</dbReference>
<feature type="transmembrane region" description="Helical" evidence="9">
    <location>
        <begin position="207"/>
        <end position="224"/>
    </location>
</feature>
<evidence type="ECO:0000256" key="7">
    <source>
        <dbReference type="ARBA" id="ARBA00023136"/>
    </source>
</evidence>
<name>A0A4U1MEM8_9BACL</name>
<accession>A0A4U1MEM8</accession>